<dbReference type="SFLD" id="SFLDG01384">
    <property type="entry name" value="thioether_bond_formation_requi"/>
    <property type="match status" value="1"/>
</dbReference>
<dbReference type="Pfam" id="PF04055">
    <property type="entry name" value="Radical_SAM"/>
    <property type="match status" value="1"/>
</dbReference>
<gene>
    <name evidence="8" type="primary">chuR</name>
    <name evidence="8" type="ORF">ERS852497_01501</name>
</gene>
<dbReference type="InterPro" id="IPR024023">
    <property type="entry name" value="rSAM_paired_HxsB"/>
</dbReference>
<dbReference type="Gene3D" id="3.20.20.70">
    <property type="entry name" value="Aldolase class I"/>
    <property type="match status" value="1"/>
</dbReference>
<keyword evidence="2" id="KW-0004">4Fe-4S</keyword>
<accession>A0A174JNL7</accession>
<dbReference type="GO" id="GO:0046872">
    <property type="term" value="F:metal ion binding"/>
    <property type="evidence" value="ECO:0007669"/>
    <property type="project" value="UniProtKB-KW"/>
</dbReference>
<dbReference type="PROSITE" id="PS51918">
    <property type="entry name" value="RADICAL_SAM"/>
    <property type="match status" value="1"/>
</dbReference>
<evidence type="ECO:0000256" key="5">
    <source>
        <dbReference type="ARBA" id="ARBA00023004"/>
    </source>
</evidence>
<dbReference type="PANTHER" id="PTHR43273">
    <property type="entry name" value="ANAEROBIC SULFATASE-MATURATING ENZYME HOMOLOG ASLB-RELATED"/>
    <property type="match status" value="1"/>
</dbReference>
<feature type="domain" description="Radical SAM core" evidence="7">
    <location>
        <begin position="77"/>
        <end position="309"/>
    </location>
</feature>
<dbReference type="SFLD" id="SFLDS00029">
    <property type="entry name" value="Radical_SAM"/>
    <property type="match status" value="1"/>
</dbReference>
<dbReference type="SFLD" id="SFLDG01386">
    <property type="entry name" value="main_SPASM_domain-containing"/>
    <property type="match status" value="1"/>
</dbReference>
<dbReference type="NCBIfam" id="TIGR03978">
    <property type="entry name" value="rSAM_paired_1"/>
    <property type="match status" value="1"/>
</dbReference>
<dbReference type="InterPro" id="IPR007197">
    <property type="entry name" value="rSAM"/>
</dbReference>
<dbReference type="PANTHER" id="PTHR43273:SF8">
    <property type="entry name" value="RADICAL SAM DOMAIN PROTEIN"/>
    <property type="match status" value="1"/>
</dbReference>
<evidence type="ECO:0000256" key="6">
    <source>
        <dbReference type="ARBA" id="ARBA00023014"/>
    </source>
</evidence>
<evidence type="ECO:0000259" key="7">
    <source>
        <dbReference type="PROSITE" id="PS51918"/>
    </source>
</evidence>
<dbReference type="SMART" id="SM00729">
    <property type="entry name" value="Elp3"/>
    <property type="match status" value="1"/>
</dbReference>
<dbReference type="InterPro" id="IPR023867">
    <property type="entry name" value="Sulphatase_maturase_rSAM"/>
</dbReference>
<dbReference type="InterPro" id="IPR013785">
    <property type="entry name" value="Aldolase_TIM"/>
</dbReference>
<dbReference type="EC" id="1.1.99.-" evidence="8"/>
<evidence type="ECO:0000256" key="1">
    <source>
        <dbReference type="ARBA" id="ARBA00001966"/>
    </source>
</evidence>
<dbReference type="PROSITE" id="PS01305">
    <property type="entry name" value="MOAA_NIFB_PQQE"/>
    <property type="match status" value="1"/>
</dbReference>
<dbReference type="InterPro" id="IPR058240">
    <property type="entry name" value="rSAM_sf"/>
</dbReference>
<reference evidence="8 9" key="1">
    <citation type="submission" date="2015-09" db="EMBL/GenBank/DDBJ databases">
        <authorList>
            <consortium name="Pathogen Informatics"/>
        </authorList>
    </citation>
    <scope>NUCLEOTIDE SEQUENCE [LARGE SCALE GENOMIC DNA]</scope>
    <source>
        <strain evidence="8 9">2789STDY5834884</strain>
    </source>
</reference>
<evidence type="ECO:0000256" key="2">
    <source>
        <dbReference type="ARBA" id="ARBA00022485"/>
    </source>
</evidence>
<keyword evidence="4" id="KW-0479">Metal-binding</keyword>
<dbReference type="InterPro" id="IPR006638">
    <property type="entry name" value="Elp3/MiaA/NifB-like_rSAM"/>
</dbReference>
<comment type="cofactor">
    <cofactor evidence="1">
        <name>[4Fe-4S] cluster</name>
        <dbReference type="ChEBI" id="CHEBI:49883"/>
    </cofactor>
</comment>
<evidence type="ECO:0000313" key="8">
    <source>
        <dbReference type="EMBL" id="CUO98760.1"/>
    </source>
</evidence>
<dbReference type="GO" id="GO:0051539">
    <property type="term" value="F:4 iron, 4 sulfur cluster binding"/>
    <property type="evidence" value="ECO:0007669"/>
    <property type="project" value="UniProtKB-KW"/>
</dbReference>
<dbReference type="EMBL" id="CZAJ01000012">
    <property type="protein sequence ID" value="CUO98760.1"/>
    <property type="molecule type" value="Genomic_DNA"/>
</dbReference>
<keyword evidence="6" id="KW-0411">Iron-sulfur</keyword>
<dbReference type="CDD" id="cd01335">
    <property type="entry name" value="Radical_SAM"/>
    <property type="match status" value="1"/>
</dbReference>
<dbReference type="InterPro" id="IPR000385">
    <property type="entry name" value="MoaA_NifB_PqqE_Fe-S-bd_CS"/>
</dbReference>
<evidence type="ECO:0000256" key="3">
    <source>
        <dbReference type="ARBA" id="ARBA00022691"/>
    </source>
</evidence>
<dbReference type="Proteomes" id="UP000095602">
    <property type="component" value="Unassembled WGS sequence"/>
</dbReference>
<evidence type="ECO:0000313" key="9">
    <source>
        <dbReference type="Proteomes" id="UP000095602"/>
    </source>
</evidence>
<keyword evidence="5" id="KW-0408">Iron</keyword>
<protein>
    <submittedName>
        <fullName evidence="8">Anaerobic sulfatase-maturating enzyme</fullName>
        <ecNumber evidence="8">1.1.99.-</ecNumber>
    </submittedName>
</protein>
<dbReference type="SUPFAM" id="SSF102114">
    <property type="entry name" value="Radical SAM enzymes"/>
    <property type="match status" value="1"/>
</dbReference>
<organism evidence="8 9">
    <name type="scientific">Agathobacter rectalis</name>
    <dbReference type="NCBI Taxonomy" id="39491"/>
    <lineage>
        <taxon>Bacteria</taxon>
        <taxon>Bacillati</taxon>
        <taxon>Bacillota</taxon>
        <taxon>Clostridia</taxon>
        <taxon>Lachnospirales</taxon>
        <taxon>Lachnospiraceae</taxon>
        <taxon>Agathobacter</taxon>
    </lineage>
</organism>
<keyword evidence="8" id="KW-0560">Oxidoreductase</keyword>
<dbReference type="GO" id="GO:0032324">
    <property type="term" value="P:molybdopterin cofactor biosynthetic process"/>
    <property type="evidence" value="ECO:0007669"/>
    <property type="project" value="UniProtKB-ARBA"/>
</dbReference>
<keyword evidence="3" id="KW-0949">S-adenosyl-L-methionine</keyword>
<dbReference type="SFLD" id="SFLDG01067">
    <property type="entry name" value="SPASM/twitch_domain_containing"/>
    <property type="match status" value="1"/>
</dbReference>
<dbReference type="RefSeq" id="WP_055164377.1">
    <property type="nucleotide sequence ID" value="NZ_CZAJ01000012.1"/>
</dbReference>
<dbReference type="AlphaFoldDB" id="A0A174JNL7"/>
<proteinExistence type="predicted"/>
<evidence type="ECO:0000256" key="4">
    <source>
        <dbReference type="ARBA" id="ARBA00022723"/>
    </source>
</evidence>
<name>A0A174JNL7_9FIRM</name>
<sequence>MKLNYFNFKQYGKSILMTNDFGKYMFVSKEDFRKILSLDVDRESELYESLIEKKMIYDESDLEYSSINKYALREIKGHVNVATSLHIFVVTTVCNMSCIYCQANNGVESSYLIMNKEMAEKAVDIALQSPEQSLCFEFQGGEPLVNYDIIKHIVQYAEIHKENHEIAYTVVTNLTLLNDEMLDFFVQYSFGISTSVDGSELVHNNNRPYADGSGTFKKVINSVERVRKAGLQVGAIETTTRFSLNFPKEIVHTYVDMGFESIFIRPLTPLGKAAKGWEKIGYSSEEFIEFYQQALDELIEINKAGRFIKEDHAAILLRRIRGDFMNYMELRSPCGAGVGQLAYYADGNIFTCDEGRMLHEMGQSTFQLGNVYNNTYADLINNSVCKTVCASSVLETIPTCCDCVYQPYCGTCPVVNYALDGDVIEKQPRGYKCRVYSGILDYLFSKFYENDEETMRILNSWSD</sequence>
<dbReference type="GO" id="GO:0016491">
    <property type="term" value="F:oxidoreductase activity"/>
    <property type="evidence" value="ECO:0007669"/>
    <property type="project" value="UniProtKB-KW"/>
</dbReference>